<dbReference type="NCBIfam" id="NF002550">
    <property type="entry name" value="PRK02106.1"/>
    <property type="match status" value="1"/>
</dbReference>
<feature type="domain" description="Glucose-methanol-choline oxidoreductase N-terminal" evidence="7">
    <location>
        <begin position="84"/>
        <end position="107"/>
    </location>
</feature>
<organism evidence="9 10">
    <name type="scientific">Brevundimonas vitisensis</name>
    <dbReference type="NCBI Taxonomy" id="2800818"/>
    <lineage>
        <taxon>Bacteria</taxon>
        <taxon>Pseudomonadati</taxon>
        <taxon>Pseudomonadota</taxon>
        <taxon>Alphaproteobacteria</taxon>
        <taxon>Caulobacterales</taxon>
        <taxon>Caulobacteraceae</taxon>
        <taxon>Brevundimonas</taxon>
    </lineage>
</organism>
<evidence type="ECO:0000256" key="6">
    <source>
        <dbReference type="SAM" id="MobiDB-lite"/>
    </source>
</evidence>
<dbReference type="Pfam" id="PF00732">
    <property type="entry name" value="GMC_oxred_N"/>
    <property type="match status" value="1"/>
</dbReference>
<reference evidence="9 10" key="1">
    <citation type="submission" date="2021-01" db="EMBL/GenBank/DDBJ databases">
        <title>Brevundimonas vitis sp. nov., an bacterium isolated from grape (Vitis vinifera).</title>
        <authorList>
            <person name="Jiang L."/>
            <person name="Lee J."/>
        </authorList>
    </citation>
    <scope>NUCLEOTIDE SEQUENCE [LARGE SCALE GENOMIC DNA]</scope>
    <source>
        <strain evidence="9 10">GRTSA-9</strain>
    </source>
</reference>
<evidence type="ECO:0000256" key="4">
    <source>
        <dbReference type="ARBA" id="ARBA00022827"/>
    </source>
</evidence>
<evidence type="ECO:0000259" key="7">
    <source>
        <dbReference type="PROSITE" id="PS00623"/>
    </source>
</evidence>
<evidence type="ECO:0000256" key="1">
    <source>
        <dbReference type="ARBA" id="ARBA00001974"/>
    </source>
</evidence>
<keyword evidence="10" id="KW-1185">Reference proteome</keyword>
<evidence type="ECO:0000256" key="2">
    <source>
        <dbReference type="ARBA" id="ARBA00010790"/>
    </source>
</evidence>
<dbReference type="EC" id="1.1.99.1" evidence="9"/>
<protein>
    <submittedName>
        <fullName evidence="9">Choline dehydrogenase</fullName>
        <ecNumber evidence="9">1.1.99.1</ecNumber>
    </submittedName>
</protein>
<dbReference type="InterPro" id="IPR036188">
    <property type="entry name" value="FAD/NAD-bd_sf"/>
</dbReference>
<dbReference type="Gene3D" id="3.50.50.60">
    <property type="entry name" value="FAD/NAD(P)-binding domain"/>
    <property type="match status" value="1"/>
</dbReference>
<proteinExistence type="inferred from homology"/>
<comment type="cofactor">
    <cofactor evidence="1">
        <name>FAD</name>
        <dbReference type="ChEBI" id="CHEBI:57692"/>
    </cofactor>
</comment>
<dbReference type="GO" id="GO:0008812">
    <property type="term" value="F:choline dehydrogenase activity"/>
    <property type="evidence" value="ECO:0007669"/>
    <property type="project" value="UniProtKB-EC"/>
</dbReference>
<dbReference type="PROSITE" id="PS51257">
    <property type="entry name" value="PROKAR_LIPOPROTEIN"/>
    <property type="match status" value="1"/>
</dbReference>
<feature type="domain" description="Glucose-methanol-choline oxidoreductase N-terminal" evidence="8">
    <location>
        <begin position="256"/>
        <end position="270"/>
    </location>
</feature>
<dbReference type="InterPro" id="IPR000172">
    <property type="entry name" value="GMC_OxRdtase_N"/>
</dbReference>
<feature type="region of interest" description="Disordered" evidence="6">
    <location>
        <begin position="170"/>
        <end position="191"/>
    </location>
</feature>
<evidence type="ECO:0000259" key="8">
    <source>
        <dbReference type="PROSITE" id="PS00624"/>
    </source>
</evidence>
<comment type="similarity">
    <text evidence="2 5">Belongs to the GMC oxidoreductase family.</text>
</comment>
<keyword evidence="9" id="KW-0560">Oxidoreductase</keyword>
<evidence type="ECO:0000256" key="3">
    <source>
        <dbReference type="ARBA" id="ARBA00022630"/>
    </source>
</evidence>
<dbReference type="PROSITE" id="PS00624">
    <property type="entry name" value="GMC_OXRED_2"/>
    <property type="match status" value="1"/>
</dbReference>
<dbReference type="Pfam" id="PF05199">
    <property type="entry name" value="GMC_oxred_C"/>
    <property type="match status" value="1"/>
</dbReference>
<dbReference type="RefSeq" id="WP_201102261.1">
    <property type="nucleotide sequence ID" value="NZ_CP067977.1"/>
</dbReference>
<dbReference type="EMBL" id="CP067977">
    <property type="protein sequence ID" value="QQQ17886.1"/>
    <property type="molecule type" value="Genomic_DNA"/>
</dbReference>
<dbReference type="SUPFAM" id="SSF51905">
    <property type="entry name" value="FAD/NAD(P)-binding domain"/>
    <property type="match status" value="1"/>
</dbReference>
<name>A0ABX7BKX1_9CAUL</name>
<keyword evidence="4 5" id="KW-0274">FAD</keyword>
<dbReference type="InterPro" id="IPR012132">
    <property type="entry name" value="GMC_OxRdtase"/>
</dbReference>
<dbReference type="PIRSF" id="PIRSF000137">
    <property type="entry name" value="Alcohol_oxidase"/>
    <property type="match status" value="1"/>
</dbReference>
<evidence type="ECO:0000313" key="10">
    <source>
        <dbReference type="Proteomes" id="UP000595448"/>
    </source>
</evidence>
<keyword evidence="3 5" id="KW-0285">Flavoprotein</keyword>
<accession>A0ABX7BKX1</accession>
<sequence>MREMGRFDYVIVGAGSAGCVLANRLSADPRNRVLLLEAGGEDTNPWIHIPLGYGKLFVDPKVNWMFQTTPQPHLDDRIINQPRGKVLGGSSSINGLVYVRGQAEDFDGWRDLGNVGWGFEDVLPYFRKAEDQARGADEFHGQGGPLPVSDQGSPHPLCDAFVAAAQQAGHPRNDDFNGRTQEGAGYYQTTSRRGLRVSSAVAYLRPVRRRPNLTVVTRAHTTRLIFDGRRCTGVEFSRDGRPGTAQAGHEVILSAGAIGSPQLLQLSGVGPASLLAQHAIPVVHDLPGVGADLQDHLQVRMVLKCTRSITFNDDMRSAWRMAGVGLNFALNRKGPLTVSAGYAGAFLKTDPTLALPDTQIHFINFSTTKMGDRLHDYSGFTASACQLRPESRGTLKIVSPDPFVAPAIDPNYLATETDRRVTVGGLKVLRDIMRQPAIAPFIDHEVEPGLDCASDKDLLAYCRARGSTIYHPTCTARMGNDAGAVVDARLRVRGIGGLRVVDGSIMPFVLSGNTHAGIVMIAEKAADMILEDARA</sequence>
<gene>
    <name evidence="9" type="ORF">JIP62_11180</name>
</gene>
<dbReference type="PANTHER" id="PTHR11552:SF147">
    <property type="entry name" value="CHOLINE DEHYDROGENASE, MITOCHONDRIAL"/>
    <property type="match status" value="1"/>
</dbReference>
<dbReference type="InterPro" id="IPR007867">
    <property type="entry name" value="GMC_OxRtase_C"/>
</dbReference>
<dbReference type="Gene3D" id="3.30.560.10">
    <property type="entry name" value="Glucose Oxidase, domain 3"/>
    <property type="match status" value="1"/>
</dbReference>
<dbReference type="PANTHER" id="PTHR11552">
    <property type="entry name" value="GLUCOSE-METHANOL-CHOLINE GMC OXIDOREDUCTASE"/>
    <property type="match status" value="1"/>
</dbReference>
<dbReference type="SUPFAM" id="SSF54373">
    <property type="entry name" value="FAD-linked reductases, C-terminal domain"/>
    <property type="match status" value="1"/>
</dbReference>
<dbReference type="PROSITE" id="PS00623">
    <property type="entry name" value="GMC_OXRED_1"/>
    <property type="match status" value="1"/>
</dbReference>
<evidence type="ECO:0000313" key="9">
    <source>
        <dbReference type="EMBL" id="QQQ17886.1"/>
    </source>
</evidence>
<dbReference type="Proteomes" id="UP000595448">
    <property type="component" value="Chromosome"/>
</dbReference>
<evidence type="ECO:0000256" key="5">
    <source>
        <dbReference type="RuleBase" id="RU003968"/>
    </source>
</evidence>